<comment type="caution">
    <text evidence="1">The sequence shown here is derived from an EMBL/GenBank/DDBJ whole genome shotgun (WGS) entry which is preliminary data.</text>
</comment>
<accession>A0A8H7ASC8</accession>
<reference evidence="1" key="1">
    <citation type="submission" date="2020-02" db="EMBL/GenBank/DDBJ databases">
        <authorList>
            <person name="Palmer J.M."/>
        </authorList>
    </citation>
    <scope>NUCLEOTIDE SEQUENCE</scope>
    <source>
        <strain evidence="1">EPUS1.4</strain>
        <tissue evidence="1">Thallus</tissue>
    </source>
</reference>
<keyword evidence="2" id="KW-1185">Reference proteome</keyword>
<protein>
    <submittedName>
        <fullName evidence="1">Uncharacterized protein</fullName>
    </submittedName>
</protein>
<dbReference type="EMBL" id="JAACFV010000001">
    <property type="protein sequence ID" value="KAF7514323.1"/>
    <property type="molecule type" value="Genomic_DNA"/>
</dbReference>
<sequence length="87" mass="10351">MLNVVHTERDKENDRILAEFRFCNLSVFRIKYTELEYKEKRPYATSALGKRIKVKVETQVLPAPNLELIHWFMDKNLQSNKAQERLG</sequence>
<gene>
    <name evidence="1" type="ORF">GJ744_000093</name>
</gene>
<evidence type="ECO:0000313" key="1">
    <source>
        <dbReference type="EMBL" id="KAF7514323.1"/>
    </source>
</evidence>
<dbReference type="Proteomes" id="UP000606974">
    <property type="component" value="Unassembled WGS sequence"/>
</dbReference>
<name>A0A8H7ASC8_9EURO</name>
<organism evidence="1 2">
    <name type="scientific">Endocarpon pusillum</name>
    <dbReference type="NCBI Taxonomy" id="364733"/>
    <lineage>
        <taxon>Eukaryota</taxon>
        <taxon>Fungi</taxon>
        <taxon>Dikarya</taxon>
        <taxon>Ascomycota</taxon>
        <taxon>Pezizomycotina</taxon>
        <taxon>Eurotiomycetes</taxon>
        <taxon>Chaetothyriomycetidae</taxon>
        <taxon>Verrucariales</taxon>
        <taxon>Verrucariaceae</taxon>
        <taxon>Endocarpon</taxon>
    </lineage>
</organism>
<evidence type="ECO:0000313" key="2">
    <source>
        <dbReference type="Proteomes" id="UP000606974"/>
    </source>
</evidence>
<proteinExistence type="predicted"/>
<dbReference type="AlphaFoldDB" id="A0A8H7ASC8"/>